<evidence type="ECO:0000313" key="4">
    <source>
        <dbReference type="EnsemblMetazoa" id="SMAR007069-PA"/>
    </source>
</evidence>
<evidence type="ECO:0000313" key="5">
    <source>
        <dbReference type="Proteomes" id="UP000014500"/>
    </source>
</evidence>
<dbReference type="EMBL" id="AFFK01020651">
    <property type="status" value="NOT_ANNOTATED_CDS"/>
    <property type="molecule type" value="Genomic_DNA"/>
</dbReference>
<dbReference type="EnsemblMetazoa" id="SMAR007069-RA">
    <property type="protein sequence ID" value="SMAR007069-PA"/>
    <property type="gene ID" value="SMAR007069"/>
</dbReference>
<dbReference type="Proteomes" id="UP000014500">
    <property type="component" value="Unassembled WGS sequence"/>
</dbReference>
<dbReference type="SMART" id="SM00239">
    <property type="entry name" value="C2"/>
    <property type="match status" value="2"/>
</dbReference>
<dbReference type="OMA" id="KCKITRQ"/>
<dbReference type="eggNOG" id="KOG1028">
    <property type="taxonomic scope" value="Eukaryota"/>
</dbReference>
<dbReference type="FunFam" id="2.60.40.150:FF:000062">
    <property type="entry name" value="synaptotagmin-14 isoform X1"/>
    <property type="match status" value="1"/>
</dbReference>
<evidence type="ECO:0000256" key="2">
    <source>
        <dbReference type="SAM" id="Phobius"/>
    </source>
</evidence>
<keyword evidence="5" id="KW-1185">Reference proteome</keyword>
<feature type="domain" description="C2" evidence="3">
    <location>
        <begin position="249"/>
        <end position="368"/>
    </location>
</feature>
<reference evidence="4" key="2">
    <citation type="submission" date="2015-02" db="UniProtKB">
        <authorList>
            <consortium name="EnsemblMetazoa"/>
        </authorList>
    </citation>
    <scope>IDENTIFICATION</scope>
</reference>
<dbReference type="Gene3D" id="2.60.40.150">
    <property type="entry name" value="C2 domain"/>
    <property type="match status" value="2"/>
</dbReference>
<dbReference type="SUPFAM" id="SSF49562">
    <property type="entry name" value="C2 domain (Calcium/lipid-binding domain, CaLB)"/>
    <property type="match status" value="2"/>
</dbReference>
<organism evidence="4 5">
    <name type="scientific">Strigamia maritima</name>
    <name type="common">European centipede</name>
    <name type="synonym">Geophilus maritimus</name>
    <dbReference type="NCBI Taxonomy" id="126957"/>
    <lineage>
        <taxon>Eukaryota</taxon>
        <taxon>Metazoa</taxon>
        <taxon>Ecdysozoa</taxon>
        <taxon>Arthropoda</taxon>
        <taxon>Myriapoda</taxon>
        <taxon>Chilopoda</taxon>
        <taxon>Pleurostigmophora</taxon>
        <taxon>Geophilomorpha</taxon>
        <taxon>Linotaeniidae</taxon>
        <taxon>Strigamia</taxon>
    </lineage>
</organism>
<accession>T1J0L6</accession>
<dbReference type="PROSITE" id="PS50004">
    <property type="entry name" value="C2"/>
    <property type="match status" value="2"/>
</dbReference>
<keyword evidence="2" id="KW-0812">Transmembrane</keyword>
<feature type="compositionally biased region" description="Polar residues" evidence="1">
    <location>
        <begin position="181"/>
        <end position="195"/>
    </location>
</feature>
<feature type="compositionally biased region" description="Polar residues" evidence="1">
    <location>
        <begin position="105"/>
        <end position="116"/>
    </location>
</feature>
<dbReference type="HOGENOM" id="CLU_023008_6_2_1"/>
<reference evidence="5" key="1">
    <citation type="submission" date="2011-05" db="EMBL/GenBank/DDBJ databases">
        <authorList>
            <person name="Richards S.R."/>
            <person name="Qu J."/>
            <person name="Jiang H."/>
            <person name="Jhangiani S.N."/>
            <person name="Agravi P."/>
            <person name="Goodspeed R."/>
            <person name="Gross S."/>
            <person name="Mandapat C."/>
            <person name="Jackson L."/>
            <person name="Mathew T."/>
            <person name="Pu L."/>
            <person name="Thornton R."/>
            <person name="Saada N."/>
            <person name="Wilczek-Boney K.B."/>
            <person name="Lee S."/>
            <person name="Kovar C."/>
            <person name="Wu Y."/>
            <person name="Scherer S.E."/>
            <person name="Worley K.C."/>
            <person name="Muzny D.M."/>
            <person name="Gibbs R."/>
        </authorList>
    </citation>
    <scope>NUCLEOTIDE SEQUENCE</scope>
    <source>
        <strain evidence="5">Brora</strain>
    </source>
</reference>
<keyword evidence="2" id="KW-0472">Membrane</keyword>
<dbReference type="PANTHER" id="PTHR46129">
    <property type="entry name" value="SYNAPTOTAGMIN 14, ISOFORM D"/>
    <property type="match status" value="1"/>
</dbReference>
<dbReference type="InterPro" id="IPR035892">
    <property type="entry name" value="C2_domain_sf"/>
</dbReference>
<proteinExistence type="predicted"/>
<dbReference type="STRING" id="126957.T1J0L6"/>
<dbReference type="CDD" id="cd08389">
    <property type="entry name" value="C2A_Synaptotagmin-14_16"/>
    <property type="match status" value="1"/>
</dbReference>
<feature type="domain" description="C2" evidence="3">
    <location>
        <begin position="409"/>
        <end position="544"/>
    </location>
</feature>
<dbReference type="PhylomeDB" id="T1J0L6"/>
<protein>
    <recommendedName>
        <fullName evidence="3">C2 domain-containing protein</fullName>
    </recommendedName>
</protein>
<feature type="compositionally biased region" description="Basic and acidic residues" evidence="1">
    <location>
        <begin position="119"/>
        <end position="144"/>
    </location>
</feature>
<feature type="compositionally biased region" description="Basic and acidic residues" evidence="1">
    <location>
        <begin position="197"/>
        <end position="210"/>
    </location>
</feature>
<dbReference type="PANTHER" id="PTHR46129:SF2">
    <property type="entry name" value="SYNAPTOTAGMIN 14, ISOFORM D"/>
    <property type="match status" value="1"/>
</dbReference>
<dbReference type="AlphaFoldDB" id="T1J0L6"/>
<feature type="region of interest" description="Disordered" evidence="1">
    <location>
        <begin position="105"/>
        <end position="220"/>
    </location>
</feature>
<sequence length="549" mass="60694">MVKIEGTEIPLEATAFLGAVGALLVFLVVFFLYLNRKLCFSTIGGLPCCDGSVKGKEIKSKDLEAAKVLDGSKNGSAYAYEEPESSSDSDDEVIQRLQQSFSVNSGLRKTSSSYSTRLKKTDSKSADSSGHVDHSTEKKLEKQPGDTSSDLISLAEKGRVGGGSSGSSETSGPETQDEEGLTSQQRLMAQASTTKRPYHDNRAFRTHDDQSPAGSDRAFSGCGDSVIDEQLFDVSDLQSGYGDQPLISKCGNLEAAFAYDAPTRKVTIRVLQARDIPTKDRGGANNVQVRLLLLPSKKQKHKTKIRQGDCPQFNETFLFSRINPEEVTSMGVRFRLYGCERMRRERMIGESIVSFVSLNLDQETTHWLTLEPRTNLACVIKQHGDSKTDLSSLARSDSTGSTQSMQHGGVPELLLGLSYNGTTGRLSVEVIKGSHFRNLAMNRAPDTYVKLSLMSSNNQEIARSKTSIRRGQPNPLFKETFMFQVALFQLPDVTLMVSVYNKRNMKRKEMIGWFSLGLNSSGEEELSHWNDMRDSKGEQVCRWHVLVES</sequence>
<feature type="transmembrane region" description="Helical" evidence="2">
    <location>
        <begin position="12"/>
        <end position="34"/>
    </location>
</feature>
<evidence type="ECO:0000256" key="1">
    <source>
        <dbReference type="SAM" id="MobiDB-lite"/>
    </source>
</evidence>
<keyword evidence="2" id="KW-1133">Transmembrane helix</keyword>
<dbReference type="InterPro" id="IPR043541">
    <property type="entry name" value="SYT14/14L/16"/>
</dbReference>
<dbReference type="InterPro" id="IPR000008">
    <property type="entry name" value="C2_dom"/>
</dbReference>
<dbReference type="Pfam" id="PF00168">
    <property type="entry name" value="C2"/>
    <property type="match status" value="2"/>
</dbReference>
<evidence type="ECO:0000259" key="3">
    <source>
        <dbReference type="PROSITE" id="PS50004"/>
    </source>
</evidence>
<dbReference type="CDD" id="cd08408">
    <property type="entry name" value="C2B_Synaptotagmin-14_16"/>
    <property type="match status" value="1"/>
</dbReference>
<dbReference type="GO" id="GO:0005543">
    <property type="term" value="F:phospholipid binding"/>
    <property type="evidence" value="ECO:0007669"/>
    <property type="project" value="TreeGrafter"/>
</dbReference>
<name>T1J0L6_STRMM</name>